<keyword evidence="2 4" id="KW-0808">Transferase</keyword>
<dbReference type="Gene3D" id="3.30.559.10">
    <property type="entry name" value="Chloramphenicol acetyltransferase-like domain"/>
    <property type="match status" value="2"/>
</dbReference>
<sequence>MKVVLNNSCLVQPAEPTRNGPMPLTELDQTGVLAHIPTIYFYRPSRTWLTQKDTIFTTLKTSLSRILVHFYPLAGRLRWLDGARLVLDCNGKGVQLIEAETDADLDILGDFSPSPHFHHLIHPINYKAPIEEIPLVILKLTKFKCGGIALCYSISHAAVDGQSALHFIFELANMARGDSLGDAPFLDRKLLRAGDPPISVQPCFEHEQFDPPPLLIGQANCENERKKETTVAMLKLTKVQVEMLKNEANRTRSFNDGERVFTRYEAIAAQIWRCACRARGHKYEQPTRLAICLDIRNRIQPPLPQKYFGNAIVDVVAIACSGDLITRPSGYAASRIREAIDKVSSEFVHDTLDYLKNLKDLSRLQDIHAMKTNQGPFYGNPNLGIISWMSLPLYGLDFGWGKEICMGPAAYDCDGDTMILPGHDEDGSLIVSLCLQADYMEDFKKVFYEDIWKLGSSTMIEKSNGDK</sequence>
<organism evidence="4 5">
    <name type="scientific">Dorcoceras hygrometricum</name>
    <dbReference type="NCBI Taxonomy" id="472368"/>
    <lineage>
        <taxon>Eukaryota</taxon>
        <taxon>Viridiplantae</taxon>
        <taxon>Streptophyta</taxon>
        <taxon>Embryophyta</taxon>
        <taxon>Tracheophyta</taxon>
        <taxon>Spermatophyta</taxon>
        <taxon>Magnoliopsida</taxon>
        <taxon>eudicotyledons</taxon>
        <taxon>Gunneridae</taxon>
        <taxon>Pentapetalae</taxon>
        <taxon>asterids</taxon>
        <taxon>lamiids</taxon>
        <taxon>Lamiales</taxon>
        <taxon>Gesneriaceae</taxon>
        <taxon>Didymocarpoideae</taxon>
        <taxon>Trichosporeae</taxon>
        <taxon>Loxocarpinae</taxon>
        <taxon>Dorcoceras</taxon>
    </lineage>
</organism>
<evidence type="ECO:0000313" key="4">
    <source>
        <dbReference type="EMBL" id="KZV49645.1"/>
    </source>
</evidence>
<evidence type="ECO:0000256" key="1">
    <source>
        <dbReference type="ARBA" id="ARBA00009861"/>
    </source>
</evidence>
<evidence type="ECO:0000313" key="5">
    <source>
        <dbReference type="Proteomes" id="UP000250235"/>
    </source>
</evidence>
<reference evidence="4 5" key="1">
    <citation type="journal article" date="2015" name="Proc. Natl. Acad. Sci. U.S.A.">
        <title>The resurrection genome of Boea hygrometrica: A blueprint for survival of dehydration.</title>
        <authorList>
            <person name="Xiao L."/>
            <person name="Yang G."/>
            <person name="Zhang L."/>
            <person name="Yang X."/>
            <person name="Zhao S."/>
            <person name="Ji Z."/>
            <person name="Zhou Q."/>
            <person name="Hu M."/>
            <person name="Wang Y."/>
            <person name="Chen M."/>
            <person name="Xu Y."/>
            <person name="Jin H."/>
            <person name="Xiao X."/>
            <person name="Hu G."/>
            <person name="Bao F."/>
            <person name="Hu Y."/>
            <person name="Wan P."/>
            <person name="Li L."/>
            <person name="Deng X."/>
            <person name="Kuang T."/>
            <person name="Xiang C."/>
            <person name="Zhu J.K."/>
            <person name="Oliver M.J."/>
            <person name="He Y."/>
        </authorList>
    </citation>
    <scope>NUCLEOTIDE SEQUENCE [LARGE SCALE GENOMIC DNA]</scope>
    <source>
        <strain evidence="5">cv. XS01</strain>
    </source>
</reference>
<dbReference type="FunFam" id="3.30.559.10:FF:000008">
    <property type="entry name" value="Tryptamine hydroxycinnamoyl transferase"/>
    <property type="match status" value="1"/>
</dbReference>
<protein>
    <submittedName>
        <fullName evidence="4">Spermidine hydroxycinnamoyl transferase</fullName>
    </submittedName>
</protein>
<gene>
    <name evidence="4" type="ORF">F511_08966</name>
</gene>
<name>A0A2Z7CTD4_9LAMI</name>
<dbReference type="AlphaFoldDB" id="A0A2Z7CTD4"/>
<dbReference type="GO" id="GO:0016747">
    <property type="term" value="F:acyltransferase activity, transferring groups other than amino-acyl groups"/>
    <property type="evidence" value="ECO:0007669"/>
    <property type="project" value="TreeGrafter"/>
</dbReference>
<dbReference type="Proteomes" id="UP000250235">
    <property type="component" value="Unassembled WGS sequence"/>
</dbReference>
<dbReference type="InterPro" id="IPR050317">
    <property type="entry name" value="Plant_Fungal_Acyltransferase"/>
</dbReference>
<dbReference type="SUPFAM" id="SSF52777">
    <property type="entry name" value="CoA-dependent acyltransferases"/>
    <property type="match status" value="1"/>
</dbReference>
<dbReference type="EMBL" id="KQ992999">
    <property type="protein sequence ID" value="KZV49645.1"/>
    <property type="molecule type" value="Genomic_DNA"/>
</dbReference>
<evidence type="ECO:0000256" key="2">
    <source>
        <dbReference type="ARBA" id="ARBA00022679"/>
    </source>
</evidence>
<dbReference type="Pfam" id="PF02458">
    <property type="entry name" value="Transferase"/>
    <property type="match status" value="1"/>
</dbReference>
<dbReference type="PANTHER" id="PTHR31642">
    <property type="entry name" value="TRICHOTHECENE 3-O-ACETYLTRANSFERASE"/>
    <property type="match status" value="1"/>
</dbReference>
<dbReference type="PANTHER" id="PTHR31642:SF324">
    <property type="entry name" value="SPERMIDINE HYDROXYCINNAMOYL TRANSFERASE"/>
    <property type="match status" value="1"/>
</dbReference>
<keyword evidence="3" id="KW-0012">Acyltransferase</keyword>
<accession>A0A2Z7CTD4</accession>
<proteinExistence type="inferred from homology"/>
<keyword evidence="5" id="KW-1185">Reference proteome</keyword>
<dbReference type="OrthoDB" id="893672at2759"/>
<dbReference type="InterPro" id="IPR023213">
    <property type="entry name" value="CAT-like_dom_sf"/>
</dbReference>
<comment type="similarity">
    <text evidence="1">Belongs to the plant acyltransferase family.</text>
</comment>
<evidence type="ECO:0000256" key="3">
    <source>
        <dbReference type="ARBA" id="ARBA00023315"/>
    </source>
</evidence>